<reference evidence="1 2" key="1">
    <citation type="submission" date="2018-02" db="EMBL/GenBank/DDBJ databases">
        <title>Genomic Encyclopedia of Archaeal and Bacterial Type Strains, Phase II (KMG-II): from individual species to whole genera.</title>
        <authorList>
            <person name="Goeker M."/>
        </authorList>
    </citation>
    <scope>NUCLEOTIDE SEQUENCE [LARGE SCALE GENOMIC DNA]</scope>
    <source>
        <strain evidence="1 2">DSM 16809</strain>
    </source>
</reference>
<gene>
    <name evidence="1" type="ORF">LY01_01039</name>
</gene>
<keyword evidence="2" id="KW-1185">Reference proteome</keyword>
<evidence type="ECO:0000313" key="1">
    <source>
        <dbReference type="EMBL" id="PPK95452.1"/>
    </source>
</evidence>
<dbReference type="EMBL" id="PTJE01000002">
    <property type="protein sequence ID" value="PPK95452.1"/>
    <property type="molecule type" value="Genomic_DNA"/>
</dbReference>
<sequence>MYKIIAMKYFLICAVALTILSCDTKVHVESNGKTIIGEDPLETLENRELTQEFKDYWYSGEAEISSYDLSQARYGEMREGTAVMIFVTESFDKKDQVKADQANDSNRPVLKFNATRDFNTGIYPYHIMSSTFLPLDKKDNAIKVASSIQEWCGQTYMQMNQDGDEYEVILHSYFQSEGNDDFEIENVMTENQIAAQLRLDPQAMPTGANKIIPSTEFLRLKHVETKPYDAVAKLSEMEDGFLYSVKFTDLGRTIAFKTEKTSPYRILSWMDRYKDGSTPMVSTGTLKKSIKSAYWGKNANKDAVLRDSLGI</sequence>
<evidence type="ECO:0008006" key="3">
    <source>
        <dbReference type="Google" id="ProtNLM"/>
    </source>
</evidence>
<name>A0A2S6IMG7_9FLAO</name>
<protein>
    <recommendedName>
        <fullName evidence="3">Septum formation inhibitor Maf</fullName>
    </recommendedName>
</protein>
<proteinExistence type="predicted"/>
<dbReference type="AlphaFoldDB" id="A0A2S6IMG7"/>
<dbReference type="PROSITE" id="PS51257">
    <property type="entry name" value="PROKAR_LIPOPROTEIN"/>
    <property type="match status" value="1"/>
</dbReference>
<evidence type="ECO:0000313" key="2">
    <source>
        <dbReference type="Proteomes" id="UP000239002"/>
    </source>
</evidence>
<dbReference type="Proteomes" id="UP000239002">
    <property type="component" value="Unassembled WGS sequence"/>
</dbReference>
<organism evidence="1 2">
    <name type="scientific">Nonlabens xylanidelens</name>
    <dbReference type="NCBI Taxonomy" id="191564"/>
    <lineage>
        <taxon>Bacteria</taxon>
        <taxon>Pseudomonadati</taxon>
        <taxon>Bacteroidota</taxon>
        <taxon>Flavobacteriia</taxon>
        <taxon>Flavobacteriales</taxon>
        <taxon>Flavobacteriaceae</taxon>
        <taxon>Nonlabens</taxon>
    </lineage>
</organism>
<comment type="caution">
    <text evidence="1">The sequence shown here is derived from an EMBL/GenBank/DDBJ whole genome shotgun (WGS) entry which is preliminary data.</text>
</comment>
<accession>A0A2S6IMG7</accession>